<dbReference type="EC" id="3.6.4.13" evidence="7"/>
<organism evidence="11 12">
    <name type="scientific">Polypterus senegalus</name>
    <name type="common">Senegal bichir</name>
    <dbReference type="NCBI Taxonomy" id="55291"/>
    <lineage>
        <taxon>Eukaryota</taxon>
        <taxon>Metazoa</taxon>
        <taxon>Chordata</taxon>
        <taxon>Craniata</taxon>
        <taxon>Vertebrata</taxon>
        <taxon>Euteleostomi</taxon>
        <taxon>Actinopterygii</taxon>
        <taxon>Polypteriformes</taxon>
        <taxon>Polypteridae</taxon>
        <taxon>Polypterus</taxon>
    </lineage>
</organism>
<dbReference type="PROSITE" id="PS51194">
    <property type="entry name" value="HELICASE_CTER"/>
    <property type="match status" value="1"/>
</dbReference>
<evidence type="ECO:0000256" key="1">
    <source>
        <dbReference type="ARBA" id="ARBA00022741"/>
    </source>
</evidence>
<comment type="similarity">
    <text evidence="6">Belongs to the DEAD box helicase family.</text>
</comment>
<dbReference type="PANTHER" id="PTHR24031">
    <property type="entry name" value="RNA HELICASE"/>
    <property type="match status" value="1"/>
</dbReference>
<dbReference type="GO" id="GO:0003724">
    <property type="term" value="F:RNA helicase activity"/>
    <property type="evidence" value="ECO:0007669"/>
    <property type="project" value="UniProtKB-EC"/>
</dbReference>
<dbReference type="Gene3D" id="3.40.50.300">
    <property type="entry name" value="P-loop containing nucleotide triphosphate hydrolases"/>
    <property type="match status" value="2"/>
</dbReference>
<dbReference type="CDD" id="cd18787">
    <property type="entry name" value="SF2_C_DEAD"/>
    <property type="match status" value="1"/>
</dbReference>
<keyword evidence="12" id="KW-1185">Reference proteome</keyword>
<evidence type="ECO:0000313" key="12">
    <source>
        <dbReference type="Proteomes" id="UP000886611"/>
    </source>
</evidence>
<dbReference type="SMART" id="SM00487">
    <property type="entry name" value="DEXDc"/>
    <property type="match status" value="1"/>
</dbReference>
<feature type="compositionally biased region" description="Basic and acidic residues" evidence="8">
    <location>
        <begin position="228"/>
        <end position="238"/>
    </location>
</feature>
<accession>A0A8X7WWP0</accession>
<dbReference type="GO" id="GO:0005524">
    <property type="term" value="F:ATP binding"/>
    <property type="evidence" value="ECO:0007669"/>
    <property type="project" value="UniProtKB-UniRule"/>
</dbReference>
<comment type="function">
    <text evidence="7">RNA helicase.</text>
</comment>
<proteinExistence type="inferred from homology"/>
<feature type="non-terminal residue" evidence="11">
    <location>
        <position position="1"/>
    </location>
</feature>
<keyword evidence="4 6" id="KW-0067">ATP-binding</keyword>
<reference evidence="11 12" key="1">
    <citation type="journal article" date="2021" name="Cell">
        <title>Tracing the genetic footprints of vertebrate landing in non-teleost ray-finned fishes.</title>
        <authorList>
            <person name="Bi X."/>
            <person name="Wang K."/>
            <person name="Yang L."/>
            <person name="Pan H."/>
            <person name="Jiang H."/>
            <person name="Wei Q."/>
            <person name="Fang M."/>
            <person name="Yu H."/>
            <person name="Zhu C."/>
            <person name="Cai Y."/>
            <person name="He Y."/>
            <person name="Gan X."/>
            <person name="Zeng H."/>
            <person name="Yu D."/>
            <person name="Zhu Y."/>
            <person name="Jiang H."/>
            <person name="Qiu Q."/>
            <person name="Yang H."/>
            <person name="Zhang Y.E."/>
            <person name="Wang W."/>
            <person name="Zhu M."/>
            <person name="He S."/>
            <person name="Zhang G."/>
        </authorList>
    </citation>
    <scope>NUCLEOTIDE SEQUENCE [LARGE SCALE GENOMIC DNA]</scope>
    <source>
        <strain evidence="11">Bchr_013</strain>
    </source>
</reference>
<dbReference type="EMBL" id="JAATIS010008602">
    <property type="protein sequence ID" value="KAG2457223.1"/>
    <property type="molecule type" value="Genomic_DNA"/>
</dbReference>
<dbReference type="PROSITE" id="PS00039">
    <property type="entry name" value="DEAD_ATP_HELICASE"/>
    <property type="match status" value="1"/>
</dbReference>
<comment type="caution">
    <text evidence="11">The sequence shown here is derived from an EMBL/GenBank/DDBJ whole genome shotgun (WGS) entry which is preliminary data.</text>
</comment>
<feature type="region of interest" description="Disordered" evidence="8">
    <location>
        <begin position="224"/>
        <end position="250"/>
    </location>
</feature>
<dbReference type="SMART" id="SM00490">
    <property type="entry name" value="HELICc"/>
    <property type="match status" value="1"/>
</dbReference>
<dbReference type="GO" id="GO:0016787">
    <property type="term" value="F:hydrolase activity"/>
    <property type="evidence" value="ECO:0007669"/>
    <property type="project" value="UniProtKB-KW"/>
</dbReference>
<feature type="compositionally biased region" description="Basic and acidic residues" evidence="8">
    <location>
        <begin position="182"/>
        <end position="197"/>
    </location>
</feature>
<dbReference type="InterPro" id="IPR011545">
    <property type="entry name" value="DEAD/DEAH_box_helicase_dom"/>
</dbReference>
<dbReference type="Pfam" id="PF00270">
    <property type="entry name" value="DEAD"/>
    <property type="match status" value="1"/>
</dbReference>
<feature type="domain" description="Helicase ATP-binding" evidence="9">
    <location>
        <begin position="495"/>
        <end position="645"/>
    </location>
</feature>
<keyword evidence="5 7" id="KW-0694">RNA-binding</keyword>
<evidence type="ECO:0000259" key="10">
    <source>
        <dbReference type="PROSITE" id="PS51194"/>
    </source>
</evidence>
<keyword evidence="3 6" id="KW-0347">Helicase</keyword>
<evidence type="ECO:0000256" key="3">
    <source>
        <dbReference type="ARBA" id="ARBA00022806"/>
    </source>
</evidence>
<dbReference type="Pfam" id="PF00271">
    <property type="entry name" value="Helicase_C"/>
    <property type="match status" value="1"/>
</dbReference>
<dbReference type="InterPro" id="IPR027417">
    <property type="entry name" value="P-loop_NTPase"/>
</dbReference>
<dbReference type="InterPro" id="IPR001650">
    <property type="entry name" value="Helicase_C-like"/>
</dbReference>
<name>A0A8X7WWP0_POLSE</name>
<dbReference type="InterPro" id="IPR025451">
    <property type="entry name" value="DUF4211"/>
</dbReference>
<evidence type="ECO:0000259" key="9">
    <source>
        <dbReference type="PROSITE" id="PS51192"/>
    </source>
</evidence>
<dbReference type="InterPro" id="IPR000629">
    <property type="entry name" value="RNA-helicase_DEAD-box_CS"/>
</dbReference>
<protein>
    <recommendedName>
        <fullName evidence="7">ATP-dependent RNA helicase</fullName>
        <ecNumber evidence="7">3.6.4.13</ecNumber>
    </recommendedName>
</protein>
<evidence type="ECO:0000313" key="11">
    <source>
        <dbReference type="EMBL" id="KAG2457223.1"/>
    </source>
</evidence>
<feature type="domain" description="Helicase C-terminal" evidence="10">
    <location>
        <begin position="654"/>
        <end position="772"/>
    </location>
</feature>
<dbReference type="SUPFAM" id="SSF52540">
    <property type="entry name" value="P-loop containing nucleoside triphosphate hydrolases"/>
    <property type="match status" value="1"/>
</dbReference>
<evidence type="ECO:0000256" key="4">
    <source>
        <dbReference type="ARBA" id="ARBA00022840"/>
    </source>
</evidence>
<keyword evidence="1 6" id="KW-0547">Nucleotide-binding</keyword>
<evidence type="ECO:0000256" key="7">
    <source>
        <dbReference type="RuleBase" id="RU365068"/>
    </source>
</evidence>
<dbReference type="InterPro" id="IPR014001">
    <property type="entry name" value="Helicase_ATP-bd"/>
</dbReference>
<dbReference type="AlphaFoldDB" id="A0A8X7WWP0"/>
<feature type="non-terminal residue" evidence="11">
    <location>
        <position position="772"/>
    </location>
</feature>
<keyword evidence="2 6" id="KW-0378">Hydrolase</keyword>
<gene>
    <name evidence="11" type="primary">Ddx10</name>
    <name evidence="11" type="ORF">GTO96_0013759</name>
</gene>
<evidence type="ECO:0000256" key="6">
    <source>
        <dbReference type="RuleBase" id="RU000492"/>
    </source>
</evidence>
<sequence length="772" mass="88652">MELNPSSLTFIPSRCLYSFGSTSSISHAPSVKLSIKMINDINHPFDELLFHSMATAGSTIIYQTRRRTHADKETRKSRIDRRRTRIGSLSLLQDSSDDTDVDLDSEMYKDSAEKNASSSESTEDDKAKVEELNGVGSDEEYVVHRSIRKRNSSAMLNENETESDSDDGPPVRKVAAKKCHSFFKDDSESSDDAEGHESPSCGIENDIETKEKVSLKKKERYAKLQQLSEKRRSKDRRSTGTWQDPDDDFQEYAILSSSSDDESEDSMKEFIVEDEDVVESNSDDFVKKHHSQPPERLFTEHHLSIFSLGSPYTYFQIVVKALLINAVDSTFLKSLYDGSRKKMYAKEMTRALHYFDDRFVVPRLQNLLQRSRWKERYKERVECYPEVKVINTGIKSDPCEACEMHKHTRYSVVLSGQLYDNKTMENDDFLPNDVQDFSVGSVCAGRTEIYHKLKHFKYHLFKLCSSEIQFEDQSDEPVKDRVSRVFNDLETKGWIKEVLECLFRQQWTADDGLGALIISPTRELAYQTFEVLRKVGKNHEFSAGLIIGGKDLKHEADRIHRTNIIICTPGRLLQHMDETMTFHALNLKMLVLDEADRILDMGFADAMNAIIENLPKTRQTLLFSATQTKSVKDLARLSLKDPSYVWVHEKAKFSSTDFVTSWIVPLYCNYSPFNVSHGNPLFLEVQYLFRAFCRLRPGISVLALHGKQLQLKRMEVYNDFVRKKAAVLFATDIAARGLDFPAVNWVLQFDCPEDASTYIHRVGRTARYCTEN</sequence>
<dbReference type="CDD" id="cd17941">
    <property type="entry name" value="DEADc_DDX10"/>
    <property type="match status" value="1"/>
</dbReference>
<evidence type="ECO:0000256" key="8">
    <source>
        <dbReference type="SAM" id="MobiDB-lite"/>
    </source>
</evidence>
<dbReference type="GO" id="GO:0003723">
    <property type="term" value="F:RNA binding"/>
    <property type="evidence" value="ECO:0007669"/>
    <property type="project" value="UniProtKB-UniRule"/>
</dbReference>
<dbReference type="PROSITE" id="PS51192">
    <property type="entry name" value="HELICASE_ATP_BIND_1"/>
    <property type="match status" value="1"/>
</dbReference>
<feature type="region of interest" description="Disordered" evidence="8">
    <location>
        <begin position="152"/>
        <end position="207"/>
    </location>
</feature>
<evidence type="ECO:0000256" key="5">
    <source>
        <dbReference type="ARBA" id="ARBA00022884"/>
    </source>
</evidence>
<dbReference type="Pfam" id="PF13926">
    <property type="entry name" value="DUF4211"/>
    <property type="match status" value="1"/>
</dbReference>
<comment type="domain">
    <text evidence="7">The Q motif is unique to and characteristic of the DEAD box family of RNA helicases and controls ATP binding and hydrolysis.</text>
</comment>
<dbReference type="Proteomes" id="UP000886611">
    <property type="component" value="Unassembled WGS sequence"/>
</dbReference>
<comment type="catalytic activity">
    <reaction evidence="7">
        <text>ATP + H2O = ADP + phosphate + H(+)</text>
        <dbReference type="Rhea" id="RHEA:13065"/>
        <dbReference type="ChEBI" id="CHEBI:15377"/>
        <dbReference type="ChEBI" id="CHEBI:15378"/>
        <dbReference type="ChEBI" id="CHEBI:30616"/>
        <dbReference type="ChEBI" id="CHEBI:43474"/>
        <dbReference type="ChEBI" id="CHEBI:456216"/>
        <dbReference type="EC" id="3.6.4.13"/>
    </reaction>
</comment>
<evidence type="ECO:0000256" key="2">
    <source>
        <dbReference type="ARBA" id="ARBA00022801"/>
    </source>
</evidence>
<feature type="region of interest" description="Disordered" evidence="8">
    <location>
        <begin position="109"/>
        <end position="137"/>
    </location>
</feature>